<keyword evidence="1" id="KW-0472">Membrane</keyword>
<dbReference type="Proteomes" id="UP000694844">
    <property type="component" value="Chromosome 4"/>
</dbReference>
<dbReference type="AlphaFoldDB" id="A0A8B8E5D2"/>
<name>A0A8B8E5D2_CRAVI</name>
<evidence type="ECO:0000256" key="2">
    <source>
        <dbReference type="SAM" id="SignalP"/>
    </source>
</evidence>
<evidence type="ECO:0000313" key="4">
    <source>
        <dbReference type="RefSeq" id="XP_022334919.1"/>
    </source>
</evidence>
<dbReference type="KEGG" id="cvn:111131601"/>
<feature type="transmembrane region" description="Helical" evidence="1">
    <location>
        <begin position="290"/>
        <end position="309"/>
    </location>
</feature>
<gene>
    <name evidence="4" type="primary">LOC111131601</name>
</gene>
<dbReference type="RefSeq" id="XP_022334919.1">
    <property type="nucleotide sequence ID" value="XM_022479211.1"/>
</dbReference>
<protein>
    <submittedName>
        <fullName evidence="4">Uncharacterized protein LOC111131601 isoform X1</fullName>
    </submittedName>
</protein>
<dbReference type="GeneID" id="111131601"/>
<keyword evidence="2" id="KW-0732">Signal</keyword>
<keyword evidence="1" id="KW-0812">Transmembrane</keyword>
<feature type="signal peptide" evidence="2">
    <location>
        <begin position="1"/>
        <end position="18"/>
    </location>
</feature>
<dbReference type="OrthoDB" id="6207301at2759"/>
<proteinExistence type="predicted"/>
<keyword evidence="1" id="KW-1133">Transmembrane helix</keyword>
<reference evidence="4" key="1">
    <citation type="submission" date="2025-08" db="UniProtKB">
        <authorList>
            <consortium name="RefSeq"/>
        </authorList>
    </citation>
    <scope>IDENTIFICATION</scope>
    <source>
        <tissue evidence="4">Whole sample</tissue>
    </source>
</reference>
<accession>A0A8B8E5D2</accession>
<sequence>MLKSIILTSLIFTIPLEIIENTTRSSNDTMMFDQSLCPRNDGNLTTPRTILFDKKSSLGRNKKTNKDTGTAEELSKLTKMITELFNSSRTHFENEKIEIVEKIISITKQSVNESIREIHKFRDESMRILNDFQQNVTLERKQLEGVIKDLIISITNQSVNESIREIHKFRDESMRTLNDFQQNVTLERKQLEGVIKDLFHQCQNESKIEILKLPPYIEKLVQSSQKSFVEEMGQSTENISNFINKFHIDLNDRMQILRNDMQTSFKTMQDQFVDETTDLGVQVASEVQTFRWMLVFIIAVEVLLFLLWCGKGKSKSRQKSPELDISEPVMENSVAVVSFSERNKDLHLKLARSVISSFEIHQVYLGGMTNISTIGLPSKVCLVFVDKNERNIILETDVDVSRTRTSFVEGQIRKGRSQIIVIYCQHAGSNNMTRLYDRSLGNINKQETLRQLQRQNRVLSIDTEFSDYQSNHLRTILNEAFC</sequence>
<evidence type="ECO:0000256" key="1">
    <source>
        <dbReference type="SAM" id="Phobius"/>
    </source>
</evidence>
<organism evidence="3 4">
    <name type="scientific">Crassostrea virginica</name>
    <name type="common">Eastern oyster</name>
    <dbReference type="NCBI Taxonomy" id="6565"/>
    <lineage>
        <taxon>Eukaryota</taxon>
        <taxon>Metazoa</taxon>
        <taxon>Spiralia</taxon>
        <taxon>Lophotrochozoa</taxon>
        <taxon>Mollusca</taxon>
        <taxon>Bivalvia</taxon>
        <taxon>Autobranchia</taxon>
        <taxon>Pteriomorphia</taxon>
        <taxon>Ostreida</taxon>
        <taxon>Ostreoidea</taxon>
        <taxon>Ostreidae</taxon>
        <taxon>Crassostrea</taxon>
    </lineage>
</organism>
<feature type="chain" id="PRO_5034595296" evidence="2">
    <location>
        <begin position="19"/>
        <end position="482"/>
    </location>
</feature>
<evidence type="ECO:0000313" key="3">
    <source>
        <dbReference type="Proteomes" id="UP000694844"/>
    </source>
</evidence>
<keyword evidence="3" id="KW-1185">Reference proteome</keyword>